<evidence type="ECO:0000256" key="1">
    <source>
        <dbReference type="SAM" id="MobiDB-lite"/>
    </source>
</evidence>
<dbReference type="Gene3D" id="3.40.50.1820">
    <property type="entry name" value="alpha/beta hydrolase"/>
    <property type="match status" value="2"/>
</dbReference>
<dbReference type="Proteomes" id="UP001651690">
    <property type="component" value="Unassembled WGS sequence"/>
</dbReference>
<accession>A0ABT1M5C4</accession>
<dbReference type="Pfam" id="PF03583">
    <property type="entry name" value="LIP"/>
    <property type="match status" value="1"/>
</dbReference>
<name>A0ABT1M5C4_9MYCO</name>
<sequence length="410" mass="42868">MDLTRRRLKWIAIGLAGVLVAVAVIAAFPAGRSLLGGEQASDGTRPQPIATADLSGDGPGTLVTASTMPNFSRTGYGRYMQAARVEYRSTNGDTGAETVVSGAVFAPEGTPPDGGWPVIALGHGTSGIDQACAPSLSASLLTLAEPVSAFVKQGYAVAVADYEGLGAPGVHPYMDARTAGLNMIDAVRALRHTFTGVSNRWLAFGGSQGGGAAWAADEEASGYAPELTLVGAVANSPAADVSGLIDKARAGTLTEDQIPGFQALIESLARLHPGIDRDDYRRGAAAQYWDILSSCSGMDVHDRASAVKLLTKGDLAPATPAAADRVRDVLQRWALPHRKLSAPLSVIYGADDTYIDSQWTTDAIARACRLGGTIDYEMQPAKGHGDIDIERQFTWLADRFAGKEATNACP</sequence>
<protein>
    <submittedName>
        <fullName evidence="2">Lipase family protein</fullName>
    </submittedName>
</protein>
<evidence type="ECO:0000313" key="3">
    <source>
        <dbReference type="Proteomes" id="UP001651690"/>
    </source>
</evidence>
<dbReference type="PIRSF" id="PIRSF029171">
    <property type="entry name" value="Esterase_LipA"/>
    <property type="match status" value="1"/>
</dbReference>
<dbReference type="RefSeq" id="WP_255061101.1">
    <property type="nucleotide sequence ID" value="NZ_JANDBD010000006.1"/>
</dbReference>
<dbReference type="PANTHER" id="PTHR34853:SF1">
    <property type="entry name" value="LIPASE 5"/>
    <property type="match status" value="1"/>
</dbReference>
<keyword evidence="3" id="KW-1185">Reference proteome</keyword>
<feature type="region of interest" description="Disordered" evidence="1">
    <location>
        <begin position="37"/>
        <end position="58"/>
    </location>
</feature>
<evidence type="ECO:0000313" key="2">
    <source>
        <dbReference type="EMBL" id="MCP9273795.1"/>
    </source>
</evidence>
<proteinExistence type="predicted"/>
<dbReference type="EMBL" id="JANDBD010000006">
    <property type="protein sequence ID" value="MCP9273795.1"/>
    <property type="molecule type" value="Genomic_DNA"/>
</dbReference>
<dbReference type="PANTHER" id="PTHR34853">
    <property type="match status" value="1"/>
</dbReference>
<organism evidence="2 3">
    <name type="scientific">Mycolicibacterium arenosum</name>
    <dbReference type="NCBI Taxonomy" id="2952157"/>
    <lineage>
        <taxon>Bacteria</taxon>
        <taxon>Bacillati</taxon>
        <taxon>Actinomycetota</taxon>
        <taxon>Actinomycetes</taxon>
        <taxon>Mycobacteriales</taxon>
        <taxon>Mycobacteriaceae</taxon>
        <taxon>Mycolicibacterium</taxon>
    </lineage>
</organism>
<reference evidence="2 3" key="1">
    <citation type="submission" date="2022-06" db="EMBL/GenBank/DDBJ databases">
        <title>Mycolicibacterium sp. CAU 1645 isolated from seawater.</title>
        <authorList>
            <person name="Kim W."/>
        </authorList>
    </citation>
    <scope>NUCLEOTIDE SEQUENCE [LARGE SCALE GENOMIC DNA]</scope>
    <source>
        <strain evidence="2 3">CAU 1645</strain>
    </source>
</reference>
<gene>
    <name evidence="2" type="ORF">NM203_16525</name>
</gene>
<dbReference type="InterPro" id="IPR005152">
    <property type="entry name" value="Lipase_secreted"/>
</dbReference>
<dbReference type="SUPFAM" id="SSF53474">
    <property type="entry name" value="alpha/beta-Hydrolases"/>
    <property type="match status" value="1"/>
</dbReference>
<comment type="caution">
    <text evidence="2">The sequence shown here is derived from an EMBL/GenBank/DDBJ whole genome shotgun (WGS) entry which is preliminary data.</text>
</comment>
<dbReference type="InterPro" id="IPR029058">
    <property type="entry name" value="AB_hydrolase_fold"/>
</dbReference>